<dbReference type="OrthoDB" id="5849335at2759"/>
<dbReference type="InterPro" id="IPR000305">
    <property type="entry name" value="GIY-YIG_endonuc"/>
</dbReference>
<organism evidence="2 3">
    <name type="scientific">Brachionus calyciflorus</name>
    <dbReference type="NCBI Taxonomy" id="104777"/>
    <lineage>
        <taxon>Eukaryota</taxon>
        <taxon>Metazoa</taxon>
        <taxon>Spiralia</taxon>
        <taxon>Gnathifera</taxon>
        <taxon>Rotifera</taxon>
        <taxon>Eurotatoria</taxon>
        <taxon>Monogononta</taxon>
        <taxon>Pseudotrocha</taxon>
        <taxon>Ploima</taxon>
        <taxon>Brachionidae</taxon>
        <taxon>Brachionus</taxon>
    </lineage>
</organism>
<dbReference type="InterPro" id="IPR035901">
    <property type="entry name" value="GIY-YIG_endonuc_sf"/>
</dbReference>
<proteinExistence type="predicted"/>
<dbReference type="AlphaFoldDB" id="A0A814K7B7"/>
<protein>
    <recommendedName>
        <fullName evidence="1">GIY-YIG domain-containing protein</fullName>
    </recommendedName>
</protein>
<evidence type="ECO:0000313" key="2">
    <source>
        <dbReference type="EMBL" id="CAF1047539.1"/>
    </source>
</evidence>
<gene>
    <name evidence="2" type="ORF">OXX778_LOCUS18661</name>
</gene>
<feature type="domain" description="GIY-YIG" evidence="1">
    <location>
        <begin position="35"/>
        <end position="116"/>
    </location>
</feature>
<dbReference type="SUPFAM" id="SSF82771">
    <property type="entry name" value="GIY-YIG endonuclease"/>
    <property type="match status" value="1"/>
</dbReference>
<dbReference type="Proteomes" id="UP000663879">
    <property type="component" value="Unassembled WGS sequence"/>
</dbReference>
<reference evidence="2" key="1">
    <citation type="submission" date="2021-02" db="EMBL/GenBank/DDBJ databases">
        <authorList>
            <person name="Nowell W R."/>
        </authorList>
    </citation>
    <scope>NUCLEOTIDE SEQUENCE</scope>
    <source>
        <strain evidence="2">Ploen Becks lab</strain>
    </source>
</reference>
<keyword evidence="3" id="KW-1185">Reference proteome</keyword>
<dbReference type="Pfam" id="PF01541">
    <property type="entry name" value="GIY-YIG"/>
    <property type="match status" value="1"/>
</dbReference>
<evidence type="ECO:0000313" key="3">
    <source>
        <dbReference type="Proteomes" id="UP000663879"/>
    </source>
</evidence>
<dbReference type="EMBL" id="CAJNOC010005268">
    <property type="protein sequence ID" value="CAF1047539.1"/>
    <property type="molecule type" value="Genomic_DNA"/>
</dbReference>
<accession>A0A814K7B7</accession>
<comment type="caution">
    <text evidence="2">The sequence shown here is derived from an EMBL/GenBank/DDBJ whole genome shotgun (WGS) entry which is preliminary data.</text>
</comment>
<dbReference type="PROSITE" id="PS50164">
    <property type="entry name" value="GIY_YIG"/>
    <property type="match status" value="1"/>
</dbReference>
<sequence length="116" mass="13569">MCNNNCKICPFIFNGCYLNVNNYVIPFLSESSCNDENIVYIIVCKKCSVFYIGESSKSLKVRISQHLNGIKRFVPYVKTKNEVADHFRRKGHILNNHFKVCIFKKNLVDTQMRRNI</sequence>
<evidence type="ECO:0000259" key="1">
    <source>
        <dbReference type="PROSITE" id="PS50164"/>
    </source>
</evidence>
<name>A0A814K7B7_9BILA</name>
<dbReference type="Gene3D" id="3.40.1440.10">
    <property type="entry name" value="GIY-YIG endonuclease"/>
    <property type="match status" value="1"/>
</dbReference>